<organism evidence="8 9">
    <name type="scientific">Dendrobium catenatum</name>
    <dbReference type="NCBI Taxonomy" id="906689"/>
    <lineage>
        <taxon>Eukaryota</taxon>
        <taxon>Viridiplantae</taxon>
        <taxon>Streptophyta</taxon>
        <taxon>Embryophyta</taxon>
        <taxon>Tracheophyta</taxon>
        <taxon>Spermatophyta</taxon>
        <taxon>Magnoliopsida</taxon>
        <taxon>Liliopsida</taxon>
        <taxon>Asparagales</taxon>
        <taxon>Orchidaceae</taxon>
        <taxon>Epidendroideae</taxon>
        <taxon>Malaxideae</taxon>
        <taxon>Dendrobiinae</taxon>
        <taxon>Dendrobium</taxon>
    </lineage>
</organism>
<dbReference type="InterPro" id="IPR000620">
    <property type="entry name" value="EamA_dom"/>
</dbReference>
<dbReference type="EMBL" id="KZ502036">
    <property type="protein sequence ID" value="PKU84695.1"/>
    <property type="molecule type" value="Genomic_DNA"/>
</dbReference>
<comment type="similarity">
    <text evidence="2 6">Belongs to the drug/metabolite transporter (DMT) superfamily. Plant drug/metabolite exporter (P-DME) (TC 2.A.7.4) family.</text>
</comment>
<dbReference type="InterPro" id="IPR037185">
    <property type="entry name" value="EmrE-like"/>
</dbReference>
<evidence type="ECO:0000256" key="2">
    <source>
        <dbReference type="ARBA" id="ARBA00007635"/>
    </source>
</evidence>
<feature type="transmembrane region" description="Helical" evidence="6">
    <location>
        <begin position="93"/>
        <end position="117"/>
    </location>
</feature>
<dbReference type="GO" id="GO:0016020">
    <property type="term" value="C:membrane"/>
    <property type="evidence" value="ECO:0007669"/>
    <property type="project" value="UniProtKB-SubCell"/>
</dbReference>
<feature type="transmembrane region" description="Helical" evidence="6">
    <location>
        <begin position="212"/>
        <end position="233"/>
    </location>
</feature>
<dbReference type="InterPro" id="IPR030184">
    <property type="entry name" value="WAT1-related"/>
</dbReference>
<dbReference type="SUPFAM" id="SSF103481">
    <property type="entry name" value="Multidrug resistance efflux transporter EmrE"/>
    <property type="match status" value="2"/>
</dbReference>
<reference evidence="8 9" key="2">
    <citation type="journal article" date="2017" name="Nature">
        <title>The Apostasia genome and the evolution of orchids.</title>
        <authorList>
            <person name="Zhang G.Q."/>
            <person name="Liu K.W."/>
            <person name="Li Z."/>
            <person name="Lohaus R."/>
            <person name="Hsiao Y.Y."/>
            <person name="Niu S.C."/>
            <person name="Wang J.Y."/>
            <person name="Lin Y.C."/>
            <person name="Xu Q."/>
            <person name="Chen L.J."/>
            <person name="Yoshida K."/>
            <person name="Fujiwara S."/>
            <person name="Wang Z.W."/>
            <person name="Zhang Y.Q."/>
            <person name="Mitsuda N."/>
            <person name="Wang M."/>
            <person name="Liu G.H."/>
            <person name="Pecoraro L."/>
            <person name="Huang H.X."/>
            <person name="Xiao X.J."/>
            <person name="Lin M."/>
            <person name="Wu X.Y."/>
            <person name="Wu W.L."/>
            <person name="Chen Y.Y."/>
            <person name="Chang S.B."/>
            <person name="Sakamoto S."/>
            <person name="Ohme-Takagi M."/>
            <person name="Yagi M."/>
            <person name="Zeng S.J."/>
            <person name="Shen C.Y."/>
            <person name="Yeh C.M."/>
            <person name="Luo Y.B."/>
            <person name="Tsai W.C."/>
            <person name="Van de Peer Y."/>
            <person name="Liu Z.J."/>
        </authorList>
    </citation>
    <scope>NUCLEOTIDE SEQUENCE [LARGE SCALE GENOMIC DNA]</scope>
    <source>
        <tissue evidence="8">The whole plant</tissue>
    </source>
</reference>
<feature type="transmembrane region" description="Helical" evidence="6">
    <location>
        <begin position="303"/>
        <end position="322"/>
    </location>
</feature>
<evidence type="ECO:0000256" key="4">
    <source>
        <dbReference type="ARBA" id="ARBA00022989"/>
    </source>
</evidence>
<feature type="transmembrane region" description="Helical" evidence="6">
    <location>
        <begin position="7"/>
        <end position="28"/>
    </location>
</feature>
<evidence type="ECO:0000256" key="3">
    <source>
        <dbReference type="ARBA" id="ARBA00022692"/>
    </source>
</evidence>
<feature type="domain" description="EamA" evidence="7">
    <location>
        <begin position="7"/>
        <end position="136"/>
    </location>
</feature>
<keyword evidence="9" id="KW-1185">Reference proteome</keyword>
<dbReference type="Proteomes" id="UP000233837">
    <property type="component" value="Unassembled WGS sequence"/>
</dbReference>
<sequence length="359" mass="39819">MEEKKPYAVILIIQLIYTGLFVISKAALNEGLSTFTFIFYRQLTAAVLLVPLAIISERKRTYTMPFWLSVKIFIHALIGITFSLNIYNVGLKYTSATVASAVSNSVPVITFFLALLMRMESLRLRKLSGISKIIGVTICLCGIITIALYTGPHLNPLIKFQPFGPRNNLSYSSLHSKENWIKGTFLLITANSAWALWMVLQGRLLKEYPSKLLFTAIESVFSAIQSFLVAVAFERDISKWKLRLDVGLIAIAYSGFVVTGVSFYMQSWCIEKKGPVFLAMTTPLSLVFTIICSSLFLGEVISLGSIFGGILMVGGLYSVLWGKSREEIECSKSIEESTRDCAVDKDLESANDQSNSAVM</sequence>
<feature type="transmembrane region" description="Helical" evidence="6">
    <location>
        <begin position="66"/>
        <end position="87"/>
    </location>
</feature>
<dbReference type="OrthoDB" id="1718296at2759"/>
<dbReference type="AlphaFoldDB" id="A0A2I0X9W2"/>
<evidence type="ECO:0000313" key="8">
    <source>
        <dbReference type="EMBL" id="PKU84695.1"/>
    </source>
</evidence>
<feature type="transmembrane region" description="Helical" evidence="6">
    <location>
        <begin position="180"/>
        <end position="200"/>
    </location>
</feature>
<name>A0A2I0X9W2_9ASPA</name>
<feature type="transmembrane region" description="Helical" evidence="6">
    <location>
        <begin position="34"/>
        <end position="54"/>
    </location>
</feature>
<keyword evidence="4 6" id="KW-1133">Transmembrane helix</keyword>
<feature type="transmembrane region" description="Helical" evidence="6">
    <location>
        <begin position="276"/>
        <end position="297"/>
    </location>
</feature>
<evidence type="ECO:0000256" key="6">
    <source>
        <dbReference type="RuleBase" id="RU363077"/>
    </source>
</evidence>
<evidence type="ECO:0000256" key="5">
    <source>
        <dbReference type="ARBA" id="ARBA00023136"/>
    </source>
</evidence>
<gene>
    <name evidence="8" type="ORF">MA16_Dca021997</name>
</gene>
<reference evidence="8 9" key="1">
    <citation type="journal article" date="2016" name="Sci. Rep.">
        <title>The Dendrobium catenatum Lindl. genome sequence provides insights into polysaccharide synthase, floral development and adaptive evolution.</title>
        <authorList>
            <person name="Zhang G.Q."/>
            <person name="Xu Q."/>
            <person name="Bian C."/>
            <person name="Tsai W.C."/>
            <person name="Yeh C.M."/>
            <person name="Liu K.W."/>
            <person name="Yoshida K."/>
            <person name="Zhang L.S."/>
            <person name="Chang S.B."/>
            <person name="Chen F."/>
            <person name="Shi Y."/>
            <person name="Su Y.Y."/>
            <person name="Zhang Y.Q."/>
            <person name="Chen L.J."/>
            <person name="Yin Y."/>
            <person name="Lin M."/>
            <person name="Huang H."/>
            <person name="Deng H."/>
            <person name="Wang Z.W."/>
            <person name="Zhu S.L."/>
            <person name="Zhao X."/>
            <person name="Deng C."/>
            <person name="Niu S.C."/>
            <person name="Huang J."/>
            <person name="Wang M."/>
            <person name="Liu G.H."/>
            <person name="Yang H.J."/>
            <person name="Xiao X.J."/>
            <person name="Hsiao Y.Y."/>
            <person name="Wu W.L."/>
            <person name="Chen Y.Y."/>
            <person name="Mitsuda N."/>
            <person name="Ohme-Takagi M."/>
            <person name="Luo Y.B."/>
            <person name="Van de Peer Y."/>
            <person name="Liu Z.J."/>
        </authorList>
    </citation>
    <scope>NUCLEOTIDE SEQUENCE [LARGE SCALE GENOMIC DNA]</scope>
    <source>
        <tissue evidence="8">The whole plant</tissue>
    </source>
</reference>
<protein>
    <recommendedName>
        <fullName evidence="6">WAT1-related protein</fullName>
    </recommendedName>
</protein>
<feature type="domain" description="EamA" evidence="7">
    <location>
        <begin position="182"/>
        <end position="320"/>
    </location>
</feature>
<proteinExistence type="inferred from homology"/>
<evidence type="ECO:0000259" key="7">
    <source>
        <dbReference type="Pfam" id="PF00892"/>
    </source>
</evidence>
<dbReference type="Pfam" id="PF00892">
    <property type="entry name" value="EamA"/>
    <property type="match status" value="2"/>
</dbReference>
<keyword evidence="5 6" id="KW-0472">Membrane</keyword>
<evidence type="ECO:0000256" key="1">
    <source>
        <dbReference type="ARBA" id="ARBA00004141"/>
    </source>
</evidence>
<feature type="transmembrane region" description="Helical" evidence="6">
    <location>
        <begin position="129"/>
        <end position="149"/>
    </location>
</feature>
<evidence type="ECO:0000313" key="9">
    <source>
        <dbReference type="Proteomes" id="UP000233837"/>
    </source>
</evidence>
<feature type="transmembrane region" description="Helical" evidence="6">
    <location>
        <begin position="245"/>
        <end position="264"/>
    </location>
</feature>
<comment type="subcellular location">
    <subcellularLocation>
        <location evidence="1 6">Membrane</location>
        <topology evidence="1 6">Multi-pass membrane protein</topology>
    </subcellularLocation>
</comment>
<keyword evidence="3 6" id="KW-0812">Transmembrane</keyword>
<accession>A0A2I0X9W2</accession>
<dbReference type="GO" id="GO:0022857">
    <property type="term" value="F:transmembrane transporter activity"/>
    <property type="evidence" value="ECO:0007669"/>
    <property type="project" value="InterPro"/>
</dbReference>
<dbReference type="PANTHER" id="PTHR31218">
    <property type="entry name" value="WAT1-RELATED PROTEIN"/>
    <property type="match status" value="1"/>
</dbReference>